<accession>A0A410H3G8</accession>
<comment type="catalytic activity">
    <reaction evidence="3">
        <text>RX + glutathione = an S-substituted glutathione + a halide anion + H(+)</text>
        <dbReference type="Rhea" id="RHEA:16437"/>
        <dbReference type="ChEBI" id="CHEBI:15378"/>
        <dbReference type="ChEBI" id="CHEBI:16042"/>
        <dbReference type="ChEBI" id="CHEBI:17792"/>
        <dbReference type="ChEBI" id="CHEBI:57925"/>
        <dbReference type="ChEBI" id="CHEBI:90779"/>
        <dbReference type="EC" id="2.5.1.18"/>
    </reaction>
</comment>
<dbReference type="SFLD" id="SFLDS00019">
    <property type="entry name" value="Glutathione_Transferase_(cytos"/>
    <property type="match status" value="1"/>
</dbReference>
<sequence length="224" mass="25357">MASTTTEKMELISFKLCPFVQRAVIVLKKKQVDFDLTFIDLSNPPEWFESLSPLGKVPVLKVGKEVLFESMVIQEYVDEVTPPSLHPKDPLKKAMNRAWMTFGDDLNILQFKMAHATDQAAFESFRDEINGKLARLESVHSGQSFFNGEDFCLIDAAYAPFFMRLSLMKNVCSIDFLDGFPKMQAWSKALLSQDCVTESVVPELSSMYQNMIRNVEDGYLASIA</sequence>
<dbReference type="AlphaFoldDB" id="A0A410H3G8"/>
<feature type="domain" description="GST C-terminal" evidence="5">
    <location>
        <begin position="89"/>
        <end position="211"/>
    </location>
</feature>
<protein>
    <recommendedName>
        <fullName evidence="1">glutathione transferase</fullName>
        <ecNumber evidence="1">2.5.1.18</ecNumber>
    </recommendedName>
</protein>
<organism evidence="6 7">
    <name type="scientific">Hydrogenovibrio thermophilus</name>
    <dbReference type="NCBI Taxonomy" id="265883"/>
    <lineage>
        <taxon>Bacteria</taxon>
        <taxon>Pseudomonadati</taxon>
        <taxon>Pseudomonadota</taxon>
        <taxon>Gammaproteobacteria</taxon>
        <taxon>Thiotrichales</taxon>
        <taxon>Piscirickettsiaceae</taxon>
        <taxon>Hydrogenovibrio</taxon>
    </lineage>
</organism>
<dbReference type="SUPFAM" id="SSF52833">
    <property type="entry name" value="Thioredoxin-like"/>
    <property type="match status" value="1"/>
</dbReference>
<evidence type="ECO:0000256" key="1">
    <source>
        <dbReference type="ARBA" id="ARBA00012452"/>
    </source>
</evidence>
<gene>
    <name evidence="6" type="ORF">EPV75_07205</name>
</gene>
<keyword evidence="7" id="KW-1185">Reference proteome</keyword>
<dbReference type="PANTHER" id="PTHR43968">
    <property type="match status" value="1"/>
</dbReference>
<proteinExistence type="predicted"/>
<dbReference type="InterPro" id="IPR004045">
    <property type="entry name" value="Glutathione_S-Trfase_N"/>
</dbReference>
<dbReference type="SFLD" id="SFLDG01152">
    <property type="entry name" value="Main.3:_Omega-_and_Tau-like"/>
    <property type="match status" value="1"/>
</dbReference>
<evidence type="ECO:0000256" key="2">
    <source>
        <dbReference type="ARBA" id="ARBA00022679"/>
    </source>
</evidence>
<dbReference type="GO" id="GO:0004364">
    <property type="term" value="F:glutathione transferase activity"/>
    <property type="evidence" value="ECO:0007669"/>
    <property type="project" value="UniProtKB-EC"/>
</dbReference>
<dbReference type="InterPro" id="IPR045073">
    <property type="entry name" value="Omega/Tau-like"/>
</dbReference>
<dbReference type="CDD" id="cd00570">
    <property type="entry name" value="GST_N_family"/>
    <property type="match status" value="1"/>
</dbReference>
<dbReference type="InterPro" id="IPR004046">
    <property type="entry name" value="GST_C"/>
</dbReference>
<dbReference type="InterPro" id="IPR010987">
    <property type="entry name" value="Glutathione-S-Trfase_C-like"/>
</dbReference>
<evidence type="ECO:0000256" key="3">
    <source>
        <dbReference type="ARBA" id="ARBA00047960"/>
    </source>
</evidence>
<evidence type="ECO:0000259" key="5">
    <source>
        <dbReference type="PROSITE" id="PS50405"/>
    </source>
</evidence>
<dbReference type="PROSITE" id="PS50405">
    <property type="entry name" value="GST_CTER"/>
    <property type="match status" value="1"/>
</dbReference>
<dbReference type="SFLD" id="SFLDG00358">
    <property type="entry name" value="Main_(cytGST)"/>
    <property type="match status" value="1"/>
</dbReference>
<feature type="domain" description="GST N-terminal" evidence="4">
    <location>
        <begin position="7"/>
        <end position="85"/>
    </location>
</feature>
<evidence type="ECO:0000313" key="6">
    <source>
        <dbReference type="EMBL" id="QAB15464.1"/>
    </source>
</evidence>
<dbReference type="PROSITE" id="PS50404">
    <property type="entry name" value="GST_NTER"/>
    <property type="match status" value="1"/>
</dbReference>
<dbReference type="CDD" id="cd00299">
    <property type="entry name" value="GST_C_family"/>
    <property type="match status" value="1"/>
</dbReference>
<dbReference type="InterPro" id="IPR036282">
    <property type="entry name" value="Glutathione-S-Trfase_C_sf"/>
</dbReference>
<dbReference type="RefSeq" id="WP_128384937.1">
    <property type="nucleotide sequence ID" value="NZ_CP035033.1"/>
</dbReference>
<dbReference type="SUPFAM" id="SSF47616">
    <property type="entry name" value="GST C-terminal domain-like"/>
    <property type="match status" value="1"/>
</dbReference>
<keyword evidence="2 6" id="KW-0808">Transferase</keyword>
<dbReference type="InterPro" id="IPR040079">
    <property type="entry name" value="Glutathione_S-Trfase"/>
</dbReference>
<name>A0A410H3G8_9GAMM</name>
<dbReference type="Gene3D" id="3.40.30.10">
    <property type="entry name" value="Glutaredoxin"/>
    <property type="match status" value="1"/>
</dbReference>
<reference evidence="6 7" key="1">
    <citation type="journal article" date="2018" name="Environ. Microbiol.">
        <title>Genomes of ubiquitous marine and hypersaline Hydrogenovibrio, Thiomicrorhabdus and Thiomicrospira spp. encode a diversity of mechanisms to sustain chemolithoautotrophy in heterogeneous environments.</title>
        <authorList>
            <person name="Scott K.M."/>
            <person name="Williams J."/>
            <person name="Porter C.M.B."/>
            <person name="Russel S."/>
            <person name="Harmer T.L."/>
            <person name="Paul J.H."/>
            <person name="Antonen K.M."/>
            <person name="Bridges M.K."/>
            <person name="Camper G.J."/>
            <person name="Campla C.K."/>
            <person name="Casella L.G."/>
            <person name="Chase E."/>
            <person name="Conrad J.W."/>
            <person name="Cruz M.C."/>
            <person name="Dunlap D.S."/>
            <person name="Duran L."/>
            <person name="Fahsbender E.M."/>
            <person name="Goldsmith D.B."/>
            <person name="Keeley R.F."/>
            <person name="Kondoff M.R."/>
            <person name="Kussy B.I."/>
            <person name="Lane M.K."/>
            <person name="Lawler S."/>
            <person name="Leigh B.A."/>
            <person name="Lewis C."/>
            <person name="Lostal L.M."/>
            <person name="Marking D."/>
            <person name="Mancera P.A."/>
            <person name="McClenthan E.C."/>
            <person name="McIntyre E.A."/>
            <person name="Mine J.A."/>
            <person name="Modi S."/>
            <person name="Moore B.D."/>
            <person name="Morgan W.A."/>
            <person name="Nelson K.M."/>
            <person name="Nguyen K.N."/>
            <person name="Ogburn N."/>
            <person name="Parrino D.G."/>
            <person name="Pedapudi A.D."/>
            <person name="Pelham R.P."/>
            <person name="Preece A.M."/>
            <person name="Rampersad E.A."/>
            <person name="Richardson J.C."/>
            <person name="Rodgers C.M."/>
            <person name="Schaffer B.L."/>
            <person name="Sheridan N.E."/>
            <person name="Solone M.R."/>
            <person name="Staley Z.R."/>
            <person name="Tabuchi M."/>
            <person name="Waide R.J."/>
            <person name="Wanjugi P.W."/>
            <person name="Young S."/>
            <person name="Clum A."/>
            <person name="Daum C."/>
            <person name="Huntemann M."/>
            <person name="Ivanova N."/>
            <person name="Kyrpides N."/>
            <person name="Mikhailova N."/>
            <person name="Palaniappan K."/>
            <person name="Pillay M."/>
            <person name="Reddy T.B.K."/>
            <person name="Shapiro N."/>
            <person name="Stamatis D."/>
            <person name="Varghese N."/>
            <person name="Woyke T."/>
            <person name="Boden R."/>
            <person name="Freyermuth S.K."/>
            <person name="Kerfeld C.A."/>
        </authorList>
    </citation>
    <scope>NUCLEOTIDE SEQUENCE [LARGE SCALE GENOMIC DNA]</scope>
    <source>
        <strain evidence="6 7">JR-2</strain>
    </source>
</reference>
<dbReference type="InterPro" id="IPR036249">
    <property type="entry name" value="Thioredoxin-like_sf"/>
</dbReference>
<dbReference type="EC" id="2.5.1.18" evidence="1"/>
<dbReference type="EMBL" id="CP035033">
    <property type="protein sequence ID" value="QAB15464.1"/>
    <property type="molecule type" value="Genomic_DNA"/>
</dbReference>
<dbReference type="PANTHER" id="PTHR43968:SF6">
    <property type="entry name" value="GLUTATHIONE S-TRANSFERASE OMEGA"/>
    <property type="match status" value="1"/>
</dbReference>
<dbReference type="Gene3D" id="1.20.1050.10">
    <property type="match status" value="1"/>
</dbReference>
<dbReference type="Proteomes" id="UP000285478">
    <property type="component" value="Chromosome"/>
</dbReference>
<dbReference type="InterPro" id="IPR050983">
    <property type="entry name" value="GST_Omega/HSP26"/>
</dbReference>
<dbReference type="GO" id="GO:0005737">
    <property type="term" value="C:cytoplasm"/>
    <property type="evidence" value="ECO:0007669"/>
    <property type="project" value="TreeGrafter"/>
</dbReference>
<evidence type="ECO:0000313" key="7">
    <source>
        <dbReference type="Proteomes" id="UP000285478"/>
    </source>
</evidence>
<evidence type="ECO:0000259" key="4">
    <source>
        <dbReference type="PROSITE" id="PS50404"/>
    </source>
</evidence>
<dbReference type="Pfam" id="PF00043">
    <property type="entry name" value="GST_C"/>
    <property type="match status" value="1"/>
</dbReference>
<dbReference type="KEGG" id="htr:EPV75_07205"/>
<dbReference type="Pfam" id="PF13409">
    <property type="entry name" value="GST_N_2"/>
    <property type="match status" value="1"/>
</dbReference>